<dbReference type="EMBL" id="CAJHUC010000288">
    <property type="protein sequence ID" value="CAD7694983.1"/>
    <property type="molecule type" value="Genomic_DNA"/>
</dbReference>
<proteinExistence type="predicted"/>
<accession>A0A8S1IUK2</accession>
<dbReference type="AlphaFoldDB" id="A0A8S1IUK2"/>
<comment type="caution">
    <text evidence="3">The sequence shown here is derived from an EMBL/GenBank/DDBJ whole genome shotgun (WGS) entry which is preliminary data.</text>
</comment>
<dbReference type="Proteomes" id="UP000708148">
    <property type="component" value="Unassembled WGS sequence"/>
</dbReference>
<evidence type="ECO:0000313" key="3">
    <source>
        <dbReference type="EMBL" id="CAD7694983.1"/>
    </source>
</evidence>
<keyword evidence="1" id="KW-0175">Coiled coil</keyword>
<feature type="region of interest" description="Disordered" evidence="2">
    <location>
        <begin position="583"/>
        <end position="631"/>
    </location>
</feature>
<gene>
    <name evidence="3" type="ORF">OSTQU699_LOCUS344</name>
</gene>
<organism evidence="3 4">
    <name type="scientific">Ostreobium quekettii</name>
    <dbReference type="NCBI Taxonomy" id="121088"/>
    <lineage>
        <taxon>Eukaryota</taxon>
        <taxon>Viridiplantae</taxon>
        <taxon>Chlorophyta</taxon>
        <taxon>core chlorophytes</taxon>
        <taxon>Ulvophyceae</taxon>
        <taxon>TCBD clade</taxon>
        <taxon>Bryopsidales</taxon>
        <taxon>Ostreobineae</taxon>
        <taxon>Ostreobiaceae</taxon>
        <taxon>Ostreobium</taxon>
    </lineage>
</organism>
<sequence>MAALARFEDALGPEKDYYKQDELFWKSHAEKVQSYGELGRGGQSLALSQTAHPATWSCGNGSAISRECPGVDQQSLLLDALLLPGTVSSAWETPEKHIELHKRVVELASVRSSLHNQLRTLQGHKASLNEQKLTLQSRIVSRLNSRLHAAYAVLDDQQSSVQAKMGQLERHTLQCARILQRLVPEPTVEEWAELASEFQRLHRFKAEVAEDAELGFNFETLAPKAEADLERELAEAKNIMSGLQEELQICREGRVEVDKLLDQKCQEVNAWVQQCTELQTQLEDIDKDAVVVERLRDARSQFQQVLQALEEKHQKEVERLESLFKDAVGGKDGSEHTDADSHCSAREMDLDVEPVQQLRKTMTLPPGNAAKPACGREARLREMYQKMLMQIKHRNLKEREKSELRHKEEMQALVKTHEDTIARLLAQFNKQGMGPATDGNDVTEMKLLKEENNALKEKMDKLSDAFDSRLEYALYSQRCEHEKEIIGMKDMCEKSMEESKMETCGLRDALAAQQEIMTPEKMKSIVNDAIRAKDAEHHADLLRANDMWQQKVDAVEDHYKSALTKREGEYDQLLNELRRIQQTHNSTCSSSEASHHSGAEPQARPKGKARTLSPQTKLHTGKRCSASIGGSSPAAIPGVAGFREEGMQHDGTGRPAPCLGSCVGSSGASVESQTETFADAVLTSGTPLEQCLLADGNQRTANAIGRTARCARCGLNDEVAPGHCCFHPALLRAPGPMLYSPEWHTCKVSHHSASTPGCYSRREHYYPIDPGVGRGSLVGPGTSWGSMPSPRPRAVRPMPSYVPREDTGPLIGS</sequence>
<evidence type="ECO:0000256" key="1">
    <source>
        <dbReference type="SAM" id="Coils"/>
    </source>
</evidence>
<protein>
    <submittedName>
        <fullName evidence="3">Uncharacterized protein</fullName>
    </submittedName>
</protein>
<feature type="coiled-coil region" evidence="1">
    <location>
        <begin position="292"/>
        <end position="326"/>
    </location>
</feature>
<name>A0A8S1IUK2_9CHLO</name>
<feature type="coiled-coil region" evidence="1">
    <location>
        <begin position="407"/>
        <end position="465"/>
    </location>
</feature>
<feature type="region of interest" description="Disordered" evidence="2">
    <location>
        <begin position="784"/>
        <end position="813"/>
    </location>
</feature>
<reference evidence="3" key="1">
    <citation type="submission" date="2020-12" db="EMBL/GenBank/DDBJ databases">
        <authorList>
            <person name="Iha C."/>
        </authorList>
    </citation>
    <scope>NUCLEOTIDE SEQUENCE</scope>
</reference>
<dbReference type="OrthoDB" id="543752at2759"/>
<evidence type="ECO:0000313" key="4">
    <source>
        <dbReference type="Proteomes" id="UP000708148"/>
    </source>
</evidence>
<keyword evidence="4" id="KW-1185">Reference proteome</keyword>
<evidence type="ECO:0000256" key="2">
    <source>
        <dbReference type="SAM" id="MobiDB-lite"/>
    </source>
</evidence>